<protein>
    <submittedName>
        <fullName evidence="1">Uncharacterized protein</fullName>
    </submittedName>
</protein>
<keyword evidence="2" id="KW-1185">Reference proteome</keyword>
<name>A0A9W4XPX1_9PLEO</name>
<dbReference type="AlphaFoldDB" id="A0A9W4XPX1"/>
<evidence type="ECO:0000313" key="1">
    <source>
        <dbReference type="EMBL" id="CAI6260406.1"/>
    </source>
</evidence>
<organism evidence="1 2">
    <name type="scientific">Periconia digitata</name>
    <dbReference type="NCBI Taxonomy" id="1303443"/>
    <lineage>
        <taxon>Eukaryota</taxon>
        <taxon>Fungi</taxon>
        <taxon>Dikarya</taxon>
        <taxon>Ascomycota</taxon>
        <taxon>Pezizomycotina</taxon>
        <taxon>Dothideomycetes</taxon>
        <taxon>Pleosporomycetidae</taxon>
        <taxon>Pleosporales</taxon>
        <taxon>Massarineae</taxon>
        <taxon>Periconiaceae</taxon>
        <taxon>Periconia</taxon>
    </lineage>
</organism>
<comment type="caution">
    <text evidence="1">The sequence shown here is derived from an EMBL/GenBank/DDBJ whole genome shotgun (WGS) entry which is preliminary data.</text>
</comment>
<reference evidence="1" key="1">
    <citation type="submission" date="2023-01" db="EMBL/GenBank/DDBJ databases">
        <authorList>
            <person name="Van Ghelder C."/>
            <person name="Rancurel C."/>
        </authorList>
    </citation>
    <scope>NUCLEOTIDE SEQUENCE</scope>
    <source>
        <strain evidence="1">CNCM I-4278</strain>
    </source>
</reference>
<dbReference type="EMBL" id="CAOQHR010000001">
    <property type="protein sequence ID" value="CAI6260406.1"/>
    <property type="molecule type" value="Genomic_DNA"/>
</dbReference>
<evidence type="ECO:0000313" key="2">
    <source>
        <dbReference type="Proteomes" id="UP001152607"/>
    </source>
</evidence>
<proteinExistence type="predicted"/>
<accession>A0A9W4XPX1</accession>
<sequence length="185" mass="20607">MIRGAFPLDLRRGDMIVSVGTSYDDNSLTCKPRNISRSHTGLLPHHRATFTTRAAEHEGFSGESSKNKITIGRQPLPLHGASSIIHVWSALPAPTPPTTSSFFAPPLLQAWEKCTRTHGFANDSPSYHSDVGQHRLSKQVTACVRSQDLPNIPFPPCLTRLTRCRILPPSPVPLRCKRANNRRRW</sequence>
<gene>
    <name evidence="1" type="ORF">PDIGIT_LOCUS1325</name>
</gene>
<dbReference type="Proteomes" id="UP001152607">
    <property type="component" value="Unassembled WGS sequence"/>
</dbReference>